<proteinExistence type="inferred from homology"/>
<feature type="domain" description="YcgL" evidence="2">
    <location>
        <begin position="3"/>
        <end position="87"/>
    </location>
</feature>
<reference evidence="4" key="1">
    <citation type="journal article" date="2019" name="Int. J. Syst. Evol. Microbiol.">
        <title>The Global Catalogue of Microorganisms (GCM) 10K type strain sequencing project: providing services to taxonomists for standard genome sequencing and annotation.</title>
        <authorList>
            <consortium name="The Broad Institute Genomics Platform"/>
            <consortium name="The Broad Institute Genome Sequencing Center for Infectious Disease"/>
            <person name="Wu L."/>
            <person name="Ma J."/>
        </authorList>
    </citation>
    <scope>NUCLEOTIDE SEQUENCE [LARGE SCALE GENOMIC DNA]</scope>
    <source>
        <strain evidence="4">CECT 8288</strain>
    </source>
</reference>
<comment type="caution">
    <text evidence="3">The sequence shown here is derived from an EMBL/GenBank/DDBJ whole genome shotgun (WGS) entry which is preliminary data.</text>
</comment>
<name>A0ABV7WV54_9GAMM</name>
<dbReference type="PANTHER" id="PTHR38109">
    <property type="entry name" value="PROTEIN YCGL"/>
    <property type="match status" value="1"/>
</dbReference>
<keyword evidence="4" id="KW-1185">Reference proteome</keyword>
<sequence>MREIVSVYRSSKNSDTYVYVAKKQGIKAIPDALKELVGKPIHAFDMLLTEDKKLARVEAVKVLESISEQGFFLQLPPPKEDLLAEMKKASE</sequence>
<dbReference type="InterPro" id="IPR027354">
    <property type="entry name" value="YcgL_dom"/>
</dbReference>
<dbReference type="EMBL" id="JBHRYN010000020">
    <property type="protein sequence ID" value="MFC3702764.1"/>
    <property type="molecule type" value="Genomic_DNA"/>
</dbReference>
<dbReference type="HAMAP" id="MF_01866">
    <property type="entry name" value="UPF0745"/>
    <property type="match status" value="1"/>
</dbReference>
<evidence type="ECO:0000313" key="3">
    <source>
        <dbReference type="EMBL" id="MFC3702764.1"/>
    </source>
</evidence>
<dbReference type="Pfam" id="PF05166">
    <property type="entry name" value="YcgL"/>
    <property type="match status" value="1"/>
</dbReference>
<evidence type="ECO:0000313" key="4">
    <source>
        <dbReference type="Proteomes" id="UP001595710"/>
    </source>
</evidence>
<dbReference type="RefSeq" id="WP_215998645.1">
    <property type="nucleotide sequence ID" value="NZ_JAUFQI010000001.1"/>
</dbReference>
<gene>
    <name evidence="3" type="ORF">ACFOND_14075</name>
</gene>
<evidence type="ECO:0000259" key="2">
    <source>
        <dbReference type="PROSITE" id="PS51648"/>
    </source>
</evidence>
<dbReference type="PROSITE" id="PS51648">
    <property type="entry name" value="YCGL"/>
    <property type="match status" value="1"/>
</dbReference>
<accession>A0ABV7WV54</accession>
<dbReference type="PANTHER" id="PTHR38109:SF1">
    <property type="entry name" value="PROTEIN YCGL"/>
    <property type="match status" value="1"/>
</dbReference>
<protein>
    <recommendedName>
        <fullName evidence="1">YcgL domain-containing protein ACFOND_14075</fullName>
    </recommendedName>
</protein>
<organism evidence="3 4">
    <name type="scientific">Reinekea marina</name>
    <dbReference type="NCBI Taxonomy" id="1310421"/>
    <lineage>
        <taxon>Bacteria</taxon>
        <taxon>Pseudomonadati</taxon>
        <taxon>Pseudomonadota</taxon>
        <taxon>Gammaproteobacteria</taxon>
        <taxon>Oceanospirillales</taxon>
        <taxon>Saccharospirillaceae</taxon>
        <taxon>Reinekea</taxon>
    </lineage>
</organism>
<evidence type="ECO:0000256" key="1">
    <source>
        <dbReference type="HAMAP-Rule" id="MF_01866"/>
    </source>
</evidence>
<dbReference type="Proteomes" id="UP001595710">
    <property type="component" value="Unassembled WGS sequence"/>
</dbReference>